<protein>
    <submittedName>
        <fullName evidence="1">Uncharacterized protein</fullName>
    </submittedName>
</protein>
<dbReference type="RefSeq" id="XP_041225090.1">
    <property type="nucleotide sequence ID" value="XM_041373841.1"/>
</dbReference>
<proteinExistence type="predicted"/>
<gene>
    <name evidence="1" type="ORF">F5891DRAFT_924134</name>
</gene>
<reference evidence="1" key="1">
    <citation type="journal article" date="2020" name="New Phytol.">
        <title>Comparative genomics reveals dynamic genome evolution in host specialist ectomycorrhizal fungi.</title>
        <authorList>
            <person name="Lofgren L.A."/>
            <person name="Nguyen N.H."/>
            <person name="Vilgalys R."/>
            <person name="Ruytinx J."/>
            <person name="Liao H.L."/>
            <person name="Branco S."/>
            <person name="Kuo A."/>
            <person name="LaButti K."/>
            <person name="Lipzen A."/>
            <person name="Andreopoulos W."/>
            <person name="Pangilinan J."/>
            <person name="Riley R."/>
            <person name="Hundley H."/>
            <person name="Na H."/>
            <person name="Barry K."/>
            <person name="Grigoriev I.V."/>
            <person name="Stajich J.E."/>
            <person name="Kennedy P.G."/>
        </authorList>
    </citation>
    <scope>NUCLEOTIDE SEQUENCE</scope>
    <source>
        <strain evidence="1">FC203</strain>
    </source>
</reference>
<feature type="non-terminal residue" evidence="1">
    <location>
        <position position="1"/>
    </location>
</feature>
<dbReference type="Proteomes" id="UP001195769">
    <property type="component" value="Unassembled WGS sequence"/>
</dbReference>
<organism evidence="1 2">
    <name type="scientific">Suillus fuscotomentosus</name>
    <dbReference type="NCBI Taxonomy" id="1912939"/>
    <lineage>
        <taxon>Eukaryota</taxon>
        <taxon>Fungi</taxon>
        <taxon>Dikarya</taxon>
        <taxon>Basidiomycota</taxon>
        <taxon>Agaricomycotina</taxon>
        <taxon>Agaricomycetes</taxon>
        <taxon>Agaricomycetidae</taxon>
        <taxon>Boletales</taxon>
        <taxon>Suillineae</taxon>
        <taxon>Suillaceae</taxon>
        <taxon>Suillus</taxon>
    </lineage>
</organism>
<sequence>QPLLSPNAQFQDPHCISESPVEQELLDYGLLTGEDLDLMTDGIDLPNLGPNFHSLEALLDSVDHFGAYNAATSLGSHPLTSYEAHHLPHDPEQHTLNWQIEGAFEAVQNEGGNEHGFDDLDIDVDGTFDHQNEDNNNLVITPMNLDEDDPNPFMPEDGFNSTHDRDLTDVTPHLITIYTLV</sequence>
<comment type="caution">
    <text evidence="1">The sequence shown here is derived from an EMBL/GenBank/DDBJ whole genome shotgun (WGS) entry which is preliminary data.</text>
</comment>
<feature type="non-terminal residue" evidence="1">
    <location>
        <position position="181"/>
    </location>
</feature>
<name>A0AAD4E4D9_9AGAM</name>
<accession>A0AAD4E4D9</accession>
<keyword evidence="2" id="KW-1185">Reference proteome</keyword>
<dbReference type="EMBL" id="JABBWK010000032">
    <property type="protein sequence ID" value="KAG1899514.1"/>
    <property type="molecule type" value="Genomic_DNA"/>
</dbReference>
<evidence type="ECO:0000313" key="1">
    <source>
        <dbReference type="EMBL" id="KAG1899514.1"/>
    </source>
</evidence>
<dbReference type="GeneID" id="64668139"/>
<evidence type="ECO:0000313" key="2">
    <source>
        <dbReference type="Proteomes" id="UP001195769"/>
    </source>
</evidence>
<dbReference type="AlphaFoldDB" id="A0AAD4E4D9"/>